<reference evidence="1" key="1">
    <citation type="journal article" date="2014" name="Int. J. Syst. Evol. Microbiol.">
        <title>Complete genome sequence of Corynebacterium casei LMG S-19264T (=DSM 44701T), isolated from a smear-ripened cheese.</title>
        <authorList>
            <consortium name="US DOE Joint Genome Institute (JGI-PGF)"/>
            <person name="Walter F."/>
            <person name="Albersmeier A."/>
            <person name="Kalinowski J."/>
            <person name="Ruckert C."/>
        </authorList>
    </citation>
    <scope>NUCLEOTIDE SEQUENCE</scope>
    <source>
        <strain evidence="1">NBRC 101628</strain>
    </source>
</reference>
<proteinExistence type="predicted"/>
<sequence length="147" mass="16291">MKKLKPKGLENVAKGNNRLHQLLHHAEHISTLDKQVKHFVGNPLSQHLQVMNLRDGVLVVAVESASWHTRLNFVKPALTDWLRTQSLPMLAAIEVKVNPQMAQITKKEPTHSNRISQTAATTICEAAESIGGSLGEKLKRLALKASR</sequence>
<accession>A0AA37RZL5</accession>
<reference evidence="1" key="2">
    <citation type="submission" date="2023-01" db="EMBL/GenBank/DDBJ databases">
        <title>Draft genome sequence of Paraferrimonas sedimenticola strain NBRC 101628.</title>
        <authorList>
            <person name="Sun Q."/>
            <person name="Mori K."/>
        </authorList>
    </citation>
    <scope>NUCLEOTIDE SEQUENCE</scope>
    <source>
        <strain evidence="1">NBRC 101628</strain>
    </source>
</reference>
<protein>
    <submittedName>
        <fullName evidence="1">DUF721 domain-containing protein</fullName>
    </submittedName>
</protein>
<dbReference type="InterPro" id="IPR007922">
    <property type="entry name" value="DciA-like"/>
</dbReference>
<name>A0AA37RZL5_9GAMM</name>
<evidence type="ECO:0000313" key="2">
    <source>
        <dbReference type="Proteomes" id="UP001161422"/>
    </source>
</evidence>
<dbReference type="AlphaFoldDB" id="A0AA37RZL5"/>
<dbReference type="Proteomes" id="UP001161422">
    <property type="component" value="Unassembled WGS sequence"/>
</dbReference>
<keyword evidence="2" id="KW-1185">Reference proteome</keyword>
<organism evidence="1 2">
    <name type="scientific">Paraferrimonas sedimenticola</name>
    <dbReference type="NCBI Taxonomy" id="375674"/>
    <lineage>
        <taxon>Bacteria</taxon>
        <taxon>Pseudomonadati</taxon>
        <taxon>Pseudomonadota</taxon>
        <taxon>Gammaproteobacteria</taxon>
        <taxon>Alteromonadales</taxon>
        <taxon>Ferrimonadaceae</taxon>
        <taxon>Paraferrimonas</taxon>
    </lineage>
</organism>
<comment type="caution">
    <text evidence="1">The sequence shown here is derived from an EMBL/GenBank/DDBJ whole genome shotgun (WGS) entry which is preliminary data.</text>
</comment>
<dbReference type="Pfam" id="PF05258">
    <property type="entry name" value="DciA"/>
    <property type="match status" value="1"/>
</dbReference>
<dbReference type="EMBL" id="BSNC01000006">
    <property type="protein sequence ID" value="GLP97492.1"/>
    <property type="molecule type" value="Genomic_DNA"/>
</dbReference>
<gene>
    <name evidence="1" type="ORF">GCM10007895_27990</name>
</gene>
<dbReference type="RefSeq" id="WP_095504668.1">
    <property type="nucleotide sequence ID" value="NZ_BSNC01000006.1"/>
</dbReference>
<evidence type="ECO:0000313" key="1">
    <source>
        <dbReference type="EMBL" id="GLP97492.1"/>
    </source>
</evidence>